<dbReference type="Proteomes" id="UP000615696">
    <property type="component" value="Segment"/>
</dbReference>
<organism evidence="2 3">
    <name type="scientific">Rhizobium phage RHph_I1_9</name>
    <dbReference type="NCBI Taxonomy" id="2509729"/>
    <lineage>
        <taxon>Viruses</taxon>
        <taxon>Duplodnaviria</taxon>
        <taxon>Heunggongvirae</taxon>
        <taxon>Uroviricota</taxon>
        <taxon>Caudoviricetes</taxon>
        <taxon>Pootjesviridae</taxon>
        <taxon>Staniewskivirinae</taxon>
        <taxon>Trinifflemingvirus</taxon>
        <taxon>Trinifflemingvirus I19</taxon>
    </lineage>
</organism>
<protein>
    <submittedName>
        <fullName evidence="2">Uncharacterized protein</fullName>
    </submittedName>
</protein>
<sequence length="43" mass="4671">MKDNTNPFKFWDWNSGPIGGIITGLIVCGIIHLIAIVLKFGGI</sequence>
<gene>
    <name evidence="2" type="ORF">EVC04_229</name>
</gene>
<dbReference type="EMBL" id="MN988532">
    <property type="protein sequence ID" value="QIG73666.1"/>
    <property type="molecule type" value="Genomic_DNA"/>
</dbReference>
<accession>A0A7S5RDU4</accession>
<keyword evidence="1" id="KW-0472">Membrane</keyword>
<keyword evidence="1" id="KW-1133">Transmembrane helix</keyword>
<feature type="transmembrane region" description="Helical" evidence="1">
    <location>
        <begin position="20"/>
        <end position="38"/>
    </location>
</feature>
<reference evidence="2 3" key="1">
    <citation type="submission" date="2020-01" db="EMBL/GenBank/DDBJ databases">
        <title>Patterns of diversity and host range of bacteriophage communities associated with bean-nodulatin bacteria.</title>
        <authorList>
            <person name="Vann Cauwenberghe J."/>
            <person name="Santamaria R.I."/>
            <person name="Bustos P."/>
            <person name="Juarez S."/>
            <person name="Gonzalez V."/>
        </authorList>
    </citation>
    <scope>NUCLEOTIDE SEQUENCE [LARGE SCALE GENOMIC DNA]</scope>
    <source>
        <strain evidence="3">RHph</strain>
    </source>
</reference>
<proteinExistence type="predicted"/>
<evidence type="ECO:0000313" key="3">
    <source>
        <dbReference type="Proteomes" id="UP000615696"/>
    </source>
</evidence>
<keyword evidence="1" id="KW-0812">Transmembrane</keyword>
<evidence type="ECO:0000313" key="2">
    <source>
        <dbReference type="EMBL" id="QIG73666.1"/>
    </source>
</evidence>
<name>A0A7S5RDU4_9CAUD</name>
<keyword evidence="3" id="KW-1185">Reference proteome</keyword>
<evidence type="ECO:0000256" key="1">
    <source>
        <dbReference type="SAM" id="Phobius"/>
    </source>
</evidence>